<accession>A0A8F8N4W6</accession>
<evidence type="ECO:0000256" key="7">
    <source>
        <dbReference type="ARBA" id="ARBA00022723"/>
    </source>
</evidence>
<reference evidence="13" key="1">
    <citation type="submission" date="2021-03" db="EMBL/GenBank/DDBJ databases">
        <authorList>
            <person name="Li R."/>
            <person name="Gong F."/>
            <person name="Pan H."/>
            <person name="Liang H."/>
            <person name="Miao H."/>
            <person name="Zhao Y."/>
            <person name="Duan L."/>
            <person name="Yang H."/>
            <person name="Wang L."/>
            <person name="Chen S."/>
            <person name="Zhu H."/>
        </authorList>
    </citation>
    <scope>NUCLEOTIDE SEQUENCE</scope>
    <source>
        <strain evidence="13">AglaCYP4AA2</strain>
    </source>
</reference>
<evidence type="ECO:0000256" key="2">
    <source>
        <dbReference type="ARBA" id="ARBA00003690"/>
    </source>
</evidence>
<evidence type="ECO:0000256" key="5">
    <source>
        <dbReference type="ARBA" id="ARBA00010617"/>
    </source>
</evidence>
<dbReference type="GO" id="GO:0005789">
    <property type="term" value="C:endoplasmic reticulum membrane"/>
    <property type="evidence" value="ECO:0007669"/>
    <property type="project" value="UniProtKB-SubCell"/>
</dbReference>
<dbReference type="PRINTS" id="PR00385">
    <property type="entry name" value="P450"/>
</dbReference>
<evidence type="ECO:0000313" key="13">
    <source>
        <dbReference type="EMBL" id="QYA71969.1"/>
    </source>
</evidence>
<dbReference type="EMBL" id="MW809341">
    <property type="protein sequence ID" value="QYA71969.1"/>
    <property type="molecule type" value="mRNA"/>
</dbReference>
<keyword evidence="7 11" id="KW-0479">Metal-binding</keyword>
<dbReference type="InterPro" id="IPR001128">
    <property type="entry name" value="Cyt_P450"/>
</dbReference>
<organism evidence="13">
    <name type="scientific">Anoplophora glabripennis</name>
    <name type="common">Asian longhorn beetle</name>
    <name type="synonym">Anoplophora nobilis</name>
    <dbReference type="NCBI Taxonomy" id="217634"/>
    <lineage>
        <taxon>Eukaryota</taxon>
        <taxon>Metazoa</taxon>
        <taxon>Ecdysozoa</taxon>
        <taxon>Arthropoda</taxon>
        <taxon>Hexapoda</taxon>
        <taxon>Insecta</taxon>
        <taxon>Pterygota</taxon>
        <taxon>Neoptera</taxon>
        <taxon>Endopterygota</taxon>
        <taxon>Coleoptera</taxon>
        <taxon>Polyphaga</taxon>
        <taxon>Cucujiformia</taxon>
        <taxon>Chrysomeloidea</taxon>
        <taxon>Cerambycidae</taxon>
        <taxon>Lamiinae</taxon>
        <taxon>Lamiini</taxon>
        <taxon>Anoplophora</taxon>
    </lineage>
</organism>
<dbReference type="Pfam" id="PF00067">
    <property type="entry name" value="p450"/>
    <property type="match status" value="1"/>
</dbReference>
<keyword evidence="6 11" id="KW-0349">Heme</keyword>
<dbReference type="GO" id="GO:0020037">
    <property type="term" value="F:heme binding"/>
    <property type="evidence" value="ECO:0007669"/>
    <property type="project" value="InterPro"/>
</dbReference>
<dbReference type="InterPro" id="IPR036396">
    <property type="entry name" value="Cyt_P450_sf"/>
</dbReference>
<feature type="binding site" description="axial binding residue" evidence="11">
    <location>
        <position position="231"/>
    </location>
    <ligand>
        <name>heme</name>
        <dbReference type="ChEBI" id="CHEBI:30413"/>
    </ligand>
    <ligandPart>
        <name>Fe</name>
        <dbReference type="ChEBI" id="CHEBI:18248"/>
    </ligandPart>
</feature>
<comment type="function">
    <text evidence="2">May be involved in the metabolism of insect hormones and in the breakdown of synthetic insecticides.</text>
</comment>
<evidence type="ECO:0000256" key="10">
    <source>
        <dbReference type="ARBA" id="ARBA00023033"/>
    </source>
</evidence>
<name>A0A8F8N4W6_ANOGL</name>
<comment type="cofactor">
    <cofactor evidence="1 11">
        <name>heme</name>
        <dbReference type="ChEBI" id="CHEBI:30413"/>
    </cofactor>
</comment>
<dbReference type="AlphaFoldDB" id="A0A8F8N4W6"/>
<dbReference type="InterPro" id="IPR017972">
    <property type="entry name" value="Cyt_P450_CS"/>
</dbReference>
<keyword evidence="8 12" id="KW-0560">Oxidoreductase</keyword>
<dbReference type="PROSITE" id="PS00086">
    <property type="entry name" value="CYTOCHROME_P450"/>
    <property type="match status" value="1"/>
</dbReference>
<comment type="subcellular location">
    <subcellularLocation>
        <location evidence="4">Endoplasmic reticulum membrane</location>
        <topology evidence="4">Peripheral membrane protein</topology>
    </subcellularLocation>
    <subcellularLocation>
        <location evidence="3">Microsome membrane</location>
        <topology evidence="3">Peripheral membrane protein</topology>
    </subcellularLocation>
</comment>
<dbReference type="PRINTS" id="PR00465">
    <property type="entry name" value="EP450IV"/>
</dbReference>
<proteinExistence type="evidence at transcript level"/>
<comment type="similarity">
    <text evidence="5 12">Belongs to the cytochrome P450 family.</text>
</comment>
<keyword evidence="10 12" id="KW-0503">Monooxygenase</keyword>
<evidence type="ECO:0000256" key="3">
    <source>
        <dbReference type="ARBA" id="ARBA00004174"/>
    </source>
</evidence>
<dbReference type="InterPro" id="IPR002403">
    <property type="entry name" value="Cyt_P450_E_grp-IV"/>
</dbReference>
<evidence type="ECO:0000256" key="9">
    <source>
        <dbReference type="ARBA" id="ARBA00023004"/>
    </source>
</evidence>
<dbReference type="GO" id="GO:0004497">
    <property type="term" value="F:monooxygenase activity"/>
    <property type="evidence" value="ECO:0007669"/>
    <property type="project" value="UniProtKB-KW"/>
</dbReference>
<evidence type="ECO:0000256" key="1">
    <source>
        <dbReference type="ARBA" id="ARBA00001971"/>
    </source>
</evidence>
<evidence type="ECO:0000256" key="6">
    <source>
        <dbReference type="ARBA" id="ARBA00022617"/>
    </source>
</evidence>
<dbReference type="GO" id="GO:0005506">
    <property type="term" value="F:iron ion binding"/>
    <property type="evidence" value="ECO:0007669"/>
    <property type="project" value="InterPro"/>
</dbReference>
<evidence type="ECO:0000256" key="12">
    <source>
        <dbReference type="RuleBase" id="RU000461"/>
    </source>
</evidence>
<keyword evidence="9 11" id="KW-0408">Iron</keyword>
<dbReference type="GO" id="GO:0016705">
    <property type="term" value="F:oxidoreductase activity, acting on paired donors, with incorporation or reduction of molecular oxygen"/>
    <property type="evidence" value="ECO:0007669"/>
    <property type="project" value="InterPro"/>
</dbReference>
<evidence type="ECO:0000256" key="11">
    <source>
        <dbReference type="PIRSR" id="PIRSR602403-1"/>
    </source>
</evidence>
<sequence>MQSPYRKGEVLLTQRITKPWLLLETIFKYTPFAKTEEKQKLSLHLYTKNIMDRRKNEAMKTPSQSLLDMFIEISENNPDFTDEDIINEIVTFMLAGQDSVGAAVAFSLYYIAKDENIQSKIVEELDAVFEKAKPSVATLHNLKYLEQCIKESLRLAPSVPIISRILTEDVTLDERTFPAGSNIFISPFITHRLPHHYPDPLKFDPERFSQEEMDKRHPFAYIPFSMGQRNCIGYKFALLEVKIVLAGILKTFQINIAPGHENLDLVYRATLRTSGGVWLHLTRRK</sequence>
<dbReference type="Gene3D" id="1.10.630.10">
    <property type="entry name" value="Cytochrome P450"/>
    <property type="match status" value="1"/>
</dbReference>
<dbReference type="InterPro" id="IPR050196">
    <property type="entry name" value="Cytochrome_P450_Monoox"/>
</dbReference>
<dbReference type="PANTHER" id="PTHR24291:SF177">
    <property type="entry name" value="CYTOCHROME P450 4AA1-RELATED"/>
    <property type="match status" value="1"/>
</dbReference>
<dbReference type="PANTHER" id="PTHR24291">
    <property type="entry name" value="CYTOCHROME P450 FAMILY 4"/>
    <property type="match status" value="1"/>
</dbReference>
<evidence type="ECO:0000256" key="4">
    <source>
        <dbReference type="ARBA" id="ARBA00004406"/>
    </source>
</evidence>
<protein>
    <submittedName>
        <fullName evidence="13">Cytochrome P450</fullName>
    </submittedName>
</protein>
<evidence type="ECO:0000256" key="8">
    <source>
        <dbReference type="ARBA" id="ARBA00023002"/>
    </source>
</evidence>
<dbReference type="SUPFAM" id="SSF48264">
    <property type="entry name" value="Cytochrome P450"/>
    <property type="match status" value="1"/>
</dbReference>